<dbReference type="Proteomes" id="UP000501690">
    <property type="component" value="Linkage Group LG4"/>
</dbReference>
<keyword evidence="2" id="KW-1185">Reference proteome</keyword>
<accession>A0A4D6LPB1</accession>
<proteinExistence type="predicted"/>
<sequence>MIRSFRSKLLELPWDGSLIGKAYPRVSPMVRVGDKVLVEEEEEGDVDACDVAIEDGQQGLNKFHSRLWSKLGLLQKRREDMLGEGDYGGGDVVNKPLAESWHKRGFCGFGLSAIEVFNHVKPLRSEKIDEVRTEWAKNFLQCKN</sequence>
<evidence type="ECO:0000313" key="1">
    <source>
        <dbReference type="EMBL" id="QCD90303.1"/>
    </source>
</evidence>
<gene>
    <name evidence="1" type="ORF">DEO72_LG4g1258</name>
</gene>
<protein>
    <submittedName>
        <fullName evidence="1">Uncharacterized protein</fullName>
    </submittedName>
</protein>
<dbReference type="AlphaFoldDB" id="A0A4D6LPB1"/>
<name>A0A4D6LPB1_VIGUN</name>
<evidence type="ECO:0000313" key="2">
    <source>
        <dbReference type="Proteomes" id="UP000501690"/>
    </source>
</evidence>
<organism evidence="1 2">
    <name type="scientific">Vigna unguiculata</name>
    <name type="common">Cowpea</name>
    <dbReference type="NCBI Taxonomy" id="3917"/>
    <lineage>
        <taxon>Eukaryota</taxon>
        <taxon>Viridiplantae</taxon>
        <taxon>Streptophyta</taxon>
        <taxon>Embryophyta</taxon>
        <taxon>Tracheophyta</taxon>
        <taxon>Spermatophyta</taxon>
        <taxon>Magnoliopsida</taxon>
        <taxon>eudicotyledons</taxon>
        <taxon>Gunneridae</taxon>
        <taxon>Pentapetalae</taxon>
        <taxon>rosids</taxon>
        <taxon>fabids</taxon>
        <taxon>Fabales</taxon>
        <taxon>Fabaceae</taxon>
        <taxon>Papilionoideae</taxon>
        <taxon>50 kb inversion clade</taxon>
        <taxon>NPAAA clade</taxon>
        <taxon>indigoferoid/millettioid clade</taxon>
        <taxon>Phaseoleae</taxon>
        <taxon>Vigna</taxon>
    </lineage>
</organism>
<dbReference type="EMBL" id="CP039348">
    <property type="protein sequence ID" value="QCD90303.1"/>
    <property type="molecule type" value="Genomic_DNA"/>
</dbReference>
<reference evidence="1 2" key="1">
    <citation type="submission" date="2019-04" db="EMBL/GenBank/DDBJ databases">
        <title>An improved genome assembly and genetic linkage map for asparagus bean, Vigna unguiculata ssp. sesquipedialis.</title>
        <authorList>
            <person name="Xia Q."/>
            <person name="Zhang R."/>
            <person name="Dong Y."/>
        </authorList>
    </citation>
    <scope>NUCLEOTIDE SEQUENCE [LARGE SCALE GENOMIC DNA]</scope>
    <source>
        <tissue evidence="1">Leaf</tissue>
    </source>
</reference>